<dbReference type="PROSITE" id="PS00434">
    <property type="entry name" value="HSF_DOMAIN"/>
    <property type="match status" value="1"/>
</dbReference>
<dbReference type="KEGG" id="tpf:TPHA_0H01130"/>
<evidence type="ECO:0000313" key="8">
    <source>
        <dbReference type="Proteomes" id="UP000005666"/>
    </source>
</evidence>
<dbReference type="OrthoDB" id="60033at2759"/>
<keyword evidence="3" id="KW-0539">Nucleus</keyword>
<dbReference type="SUPFAM" id="SSF46785">
    <property type="entry name" value="Winged helix' DNA-binding domain"/>
    <property type="match status" value="1"/>
</dbReference>
<sequence>MPTRTFLHQLFSILAQENLNEWIYWTEDDDAVFAIKPYASQFSAKILKGYFKHGNVSSFVRQLHMYGFHKLSNSNNRSKCQVSFLGVDNSLTASDPKIEPESPEFGKYKEKMSRPALPQDRAKTIWYFTHPSGVFHKNAETSDLDKIHRKSNSAKDTKRKAGLTALTYNYYDTASMKNNKLGSGMYDQGYVQHHQQLQPPQKSFVYGDQYNAGKSTCSAASCWPSLQVITNPNSTTIFSSCYRCSTKRRVPSSNGRSKHGTTGIWTTNLLRGKKLPASQQLQGINTVNSSVQVAPSNVVEIPNISTSPLNPASVGSASSKASNNTNLPSLHGATTTTGTPLSQPLPTRPPIVAPLPNIIQTSHVVAPMNHAQAYPQKDINVDYKYNTLAKAVLTLTDIIDSISQSNMQDASTGRASQHIDYYKISQTLQLIRDDIIHYE</sequence>
<accession>G8BX17</accession>
<dbReference type="HOGENOM" id="CLU_034478_1_0_1"/>
<evidence type="ECO:0000256" key="4">
    <source>
        <dbReference type="RuleBase" id="RU004020"/>
    </source>
</evidence>
<feature type="domain" description="HSF-type DNA-binding" evidence="6">
    <location>
        <begin position="47"/>
        <end position="71"/>
    </location>
</feature>
<evidence type="ECO:0000256" key="5">
    <source>
        <dbReference type="SAM" id="MobiDB-lite"/>
    </source>
</evidence>
<evidence type="ECO:0000313" key="7">
    <source>
        <dbReference type="EMBL" id="CCE64321.1"/>
    </source>
</evidence>
<dbReference type="Pfam" id="PF00447">
    <property type="entry name" value="HSF_DNA-bind"/>
    <property type="match status" value="1"/>
</dbReference>
<dbReference type="GO" id="GO:0005634">
    <property type="term" value="C:nucleus"/>
    <property type="evidence" value="ECO:0007669"/>
    <property type="project" value="UniProtKB-SubCell"/>
</dbReference>
<dbReference type="PANTHER" id="PTHR10015">
    <property type="entry name" value="HEAT SHOCK TRANSCRIPTION FACTOR"/>
    <property type="match status" value="1"/>
</dbReference>
<dbReference type="EMBL" id="HE612863">
    <property type="protein sequence ID" value="CCE64321.1"/>
    <property type="molecule type" value="Genomic_DNA"/>
</dbReference>
<evidence type="ECO:0000256" key="3">
    <source>
        <dbReference type="ARBA" id="ARBA00023242"/>
    </source>
</evidence>
<dbReference type="GO" id="GO:0003700">
    <property type="term" value="F:DNA-binding transcription factor activity"/>
    <property type="evidence" value="ECO:0007669"/>
    <property type="project" value="InterPro"/>
</dbReference>
<dbReference type="Gene3D" id="1.10.10.10">
    <property type="entry name" value="Winged helix-like DNA-binding domain superfamily/Winged helix DNA-binding domain"/>
    <property type="match status" value="1"/>
</dbReference>
<dbReference type="InterPro" id="IPR036390">
    <property type="entry name" value="WH_DNA-bd_sf"/>
</dbReference>
<dbReference type="PANTHER" id="PTHR10015:SF409">
    <property type="entry name" value="PROTEIN MGA1"/>
    <property type="match status" value="1"/>
</dbReference>
<dbReference type="AlphaFoldDB" id="G8BX17"/>
<dbReference type="GO" id="GO:0043565">
    <property type="term" value="F:sequence-specific DNA binding"/>
    <property type="evidence" value="ECO:0007669"/>
    <property type="project" value="InterPro"/>
</dbReference>
<dbReference type="STRING" id="1071381.G8BX17"/>
<keyword evidence="2" id="KW-0238">DNA-binding</keyword>
<reference evidence="7 8" key="1">
    <citation type="journal article" date="2011" name="Proc. Natl. Acad. Sci. U.S.A.">
        <title>Evolutionary erosion of yeast sex chromosomes by mating-type switching accidents.</title>
        <authorList>
            <person name="Gordon J.L."/>
            <person name="Armisen D."/>
            <person name="Proux-Wera E."/>
            <person name="Oheigeartaigh S.S."/>
            <person name="Byrne K.P."/>
            <person name="Wolfe K.H."/>
        </authorList>
    </citation>
    <scope>NUCLEOTIDE SEQUENCE [LARGE SCALE GENOMIC DNA]</scope>
    <source>
        <strain evidence="8">ATCC 24235 / CBS 4417 / NBRC 1672 / NRRL Y-8282 / UCD 70-5</strain>
    </source>
</reference>
<dbReference type="InterPro" id="IPR036388">
    <property type="entry name" value="WH-like_DNA-bd_sf"/>
</dbReference>
<evidence type="ECO:0000256" key="2">
    <source>
        <dbReference type="ARBA" id="ARBA00023125"/>
    </source>
</evidence>
<dbReference type="PRINTS" id="PR00056">
    <property type="entry name" value="HSFDOMAIN"/>
</dbReference>
<evidence type="ECO:0000256" key="1">
    <source>
        <dbReference type="ARBA" id="ARBA00004123"/>
    </source>
</evidence>
<proteinExistence type="inferred from homology"/>
<comment type="subcellular location">
    <subcellularLocation>
        <location evidence="1">Nucleus</location>
    </subcellularLocation>
</comment>
<dbReference type="SMART" id="SM00415">
    <property type="entry name" value="HSF"/>
    <property type="match status" value="1"/>
</dbReference>
<dbReference type="OMA" id="TIWYFTH"/>
<comment type="similarity">
    <text evidence="4">Belongs to the HSF family.</text>
</comment>
<dbReference type="eggNOG" id="KOG0627">
    <property type="taxonomic scope" value="Eukaryota"/>
</dbReference>
<keyword evidence="8" id="KW-1185">Reference proteome</keyword>
<dbReference type="GeneID" id="11534189"/>
<organism evidence="7 8">
    <name type="scientific">Tetrapisispora phaffii (strain ATCC 24235 / CBS 4417 / NBRC 1672 / NRRL Y-8282 / UCD 70-5)</name>
    <name type="common">Yeast</name>
    <name type="synonym">Fabospora phaffii</name>
    <dbReference type="NCBI Taxonomy" id="1071381"/>
    <lineage>
        <taxon>Eukaryota</taxon>
        <taxon>Fungi</taxon>
        <taxon>Dikarya</taxon>
        <taxon>Ascomycota</taxon>
        <taxon>Saccharomycotina</taxon>
        <taxon>Saccharomycetes</taxon>
        <taxon>Saccharomycetales</taxon>
        <taxon>Saccharomycetaceae</taxon>
        <taxon>Tetrapisispora</taxon>
    </lineage>
</organism>
<dbReference type="InterPro" id="IPR000232">
    <property type="entry name" value="HSF_DNA-bd"/>
</dbReference>
<dbReference type="Proteomes" id="UP000005666">
    <property type="component" value="Chromosome 8"/>
</dbReference>
<protein>
    <recommendedName>
        <fullName evidence="6">HSF-type DNA-binding domain-containing protein</fullName>
    </recommendedName>
</protein>
<name>G8BX17_TETPH</name>
<gene>
    <name evidence="7" type="primary">TPHA0H01130</name>
    <name evidence="7" type="ordered locus">TPHA_0H01130</name>
</gene>
<dbReference type="RefSeq" id="XP_003686755.1">
    <property type="nucleotide sequence ID" value="XM_003686707.1"/>
</dbReference>
<feature type="region of interest" description="Disordered" evidence="5">
    <location>
        <begin position="310"/>
        <end position="343"/>
    </location>
</feature>
<evidence type="ECO:0000259" key="6">
    <source>
        <dbReference type="PROSITE" id="PS00434"/>
    </source>
</evidence>